<evidence type="ECO:0000313" key="3">
    <source>
        <dbReference type="EMBL" id="MPA69978.1"/>
    </source>
</evidence>
<organism evidence="3">
    <name type="scientific">Davidia involucrata</name>
    <name type="common">Dove tree</name>
    <dbReference type="NCBI Taxonomy" id="16924"/>
    <lineage>
        <taxon>Eukaryota</taxon>
        <taxon>Viridiplantae</taxon>
        <taxon>Streptophyta</taxon>
        <taxon>Embryophyta</taxon>
        <taxon>Tracheophyta</taxon>
        <taxon>Spermatophyta</taxon>
        <taxon>Magnoliopsida</taxon>
        <taxon>eudicotyledons</taxon>
        <taxon>Gunneridae</taxon>
        <taxon>Pentapetalae</taxon>
        <taxon>asterids</taxon>
        <taxon>Cornales</taxon>
        <taxon>Nyssaceae</taxon>
        <taxon>Davidia</taxon>
    </lineage>
</organism>
<dbReference type="PANTHER" id="PTHR36790">
    <property type="entry name" value="MYELIN TRANSCRIPTION FACTOR"/>
    <property type="match status" value="1"/>
</dbReference>
<evidence type="ECO:0000256" key="1">
    <source>
        <dbReference type="SAM" id="Coils"/>
    </source>
</evidence>
<dbReference type="AlphaFoldDB" id="A0A5B7BNP4"/>
<reference evidence="3" key="1">
    <citation type="submission" date="2019-08" db="EMBL/GenBank/DDBJ databases">
        <title>Reference gene set and small RNA set construction with multiple tissues from Davidia involucrata Baill.</title>
        <authorList>
            <person name="Yang H."/>
            <person name="Zhou C."/>
            <person name="Li G."/>
            <person name="Wang J."/>
            <person name="Gao P."/>
            <person name="Wang M."/>
            <person name="Wang R."/>
            <person name="Zhao Y."/>
        </authorList>
    </citation>
    <scope>NUCLEOTIDE SEQUENCE</scope>
    <source>
        <tissue evidence="3">Mixed with DoveR01_LX</tissue>
    </source>
</reference>
<accession>A0A5B7BNP4</accession>
<dbReference type="PANTHER" id="PTHR36790:SF1">
    <property type="entry name" value="MYELIN TRANSCRIPTION FACTOR"/>
    <property type="match status" value="1"/>
</dbReference>
<feature type="coiled-coil region" evidence="1">
    <location>
        <begin position="77"/>
        <end position="104"/>
    </location>
</feature>
<evidence type="ECO:0000256" key="2">
    <source>
        <dbReference type="SAM" id="MobiDB-lite"/>
    </source>
</evidence>
<keyword evidence="1" id="KW-0175">Coiled coil</keyword>
<evidence type="ECO:0008006" key="4">
    <source>
        <dbReference type="Google" id="ProtNLM"/>
    </source>
</evidence>
<proteinExistence type="predicted"/>
<sequence length="193" mass="22496">MLKAQRPLAGNQIQRPNSGRKPLQPKNSLPNPITNGVLKPKQTPEWIKISLIDDSNKENHPVYATPIKIESFDPSLAEELSAIREKLERLRLDKEKTEKMLQERDLVLEMNMKELEKRGEAQKQLEIEVDRLYRLKELRSSCMRISSIRSLREKEHEIKIKKDQSQDIKIKDRDELKDEIASQSTSSEIDTEN</sequence>
<name>A0A5B7BNP4_DAVIN</name>
<feature type="compositionally biased region" description="Polar residues" evidence="2">
    <location>
        <begin position="25"/>
        <end position="34"/>
    </location>
</feature>
<protein>
    <recommendedName>
        <fullName evidence="4">High mobility group B protein 6</fullName>
    </recommendedName>
</protein>
<dbReference type="EMBL" id="GHES01039419">
    <property type="protein sequence ID" value="MPA69978.1"/>
    <property type="molecule type" value="Transcribed_RNA"/>
</dbReference>
<gene>
    <name evidence="3" type="ORF">Din_039419</name>
</gene>
<feature type="region of interest" description="Disordered" evidence="2">
    <location>
        <begin position="1"/>
        <end position="39"/>
    </location>
</feature>